<dbReference type="Proteomes" id="UP000178656">
    <property type="component" value="Unassembled WGS sequence"/>
</dbReference>
<keyword evidence="1" id="KW-0472">Membrane</keyword>
<proteinExistence type="predicted"/>
<dbReference type="AlphaFoldDB" id="A0A1F5T711"/>
<keyword evidence="1" id="KW-0812">Transmembrane</keyword>
<name>A0A1F5T711_9BACT</name>
<evidence type="ECO:0000313" key="3">
    <source>
        <dbReference type="Proteomes" id="UP000178656"/>
    </source>
</evidence>
<sequence length="77" mass="8599">MRKKLRRYRWFLFGGGCLTMLLLGIFLDSDLLVVLSQVAILAGLLGWAVYTVVKTCQRKTPVSVAQKNNGENNSPQT</sequence>
<evidence type="ECO:0000313" key="2">
    <source>
        <dbReference type="EMBL" id="OGF34748.1"/>
    </source>
</evidence>
<accession>A0A1F5T711</accession>
<feature type="transmembrane region" description="Helical" evidence="1">
    <location>
        <begin position="7"/>
        <end position="27"/>
    </location>
</feature>
<protein>
    <submittedName>
        <fullName evidence="2">Uncharacterized protein</fullName>
    </submittedName>
</protein>
<evidence type="ECO:0000256" key="1">
    <source>
        <dbReference type="SAM" id="Phobius"/>
    </source>
</evidence>
<keyword evidence="1" id="KW-1133">Transmembrane helix</keyword>
<feature type="transmembrane region" description="Helical" evidence="1">
    <location>
        <begin position="33"/>
        <end position="53"/>
    </location>
</feature>
<organism evidence="2 3">
    <name type="scientific">Candidatus Falkowbacteria bacterium RIFOXYC2_FULL_48_21</name>
    <dbReference type="NCBI Taxonomy" id="1798005"/>
    <lineage>
        <taxon>Bacteria</taxon>
        <taxon>Candidatus Falkowiibacteriota</taxon>
    </lineage>
</organism>
<comment type="caution">
    <text evidence="2">The sequence shown here is derived from an EMBL/GenBank/DDBJ whole genome shotgun (WGS) entry which is preliminary data.</text>
</comment>
<reference evidence="2 3" key="1">
    <citation type="journal article" date="2016" name="Nat. Commun.">
        <title>Thousands of microbial genomes shed light on interconnected biogeochemical processes in an aquifer system.</title>
        <authorList>
            <person name="Anantharaman K."/>
            <person name="Brown C.T."/>
            <person name="Hug L.A."/>
            <person name="Sharon I."/>
            <person name="Castelle C.J."/>
            <person name="Probst A.J."/>
            <person name="Thomas B.C."/>
            <person name="Singh A."/>
            <person name="Wilkins M.J."/>
            <person name="Karaoz U."/>
            <person name="Brodie E.L."/>
            <person name="Williams K.H."/>
            <person name="Hubbard S.S."/>
            <person name="Banfield J.F."/>
        </authorList>
    </citation>
    <scope>NUCLEOTIDE SEQUENCE [LARGE SCALE GENOMIC DNA]</scope>
</reference>
<dbReference type="EMBL" id="MFGM01000068">
    <property type="protein sequence ID" value="OGF34748.1"/>
    <property type="molecule type" value="Genomic_DNA"/>
</dbReference>
<gene>
    <name evidence="2" type="ORF">A2482_01500</name>
</gene>